<dbReference type="InterPro" id="IPR035979">
    <property type="entry name" value="RBD_domain_sf"/>
</dbReference>
<evidence type="ECO:0000259" key="2">
    <source>
        <dbReference type="PROSITE" id="PS50102"/>
    </source>
</evidence>
<dbReference type="InterPro" id="IPR012677">
    <property type="entry name" value="Nucleotide-bd_a/b_plait_sf"/>
</dbReference>
<dbReference type="Gramene" id="Psat01G0442500-T1">
    <property type="protein sequence ID" value="KAI5446580.1"/>
    <property type="gene ID" value="KIW84_014425"/>
</dbReference>
<accession>A0A9D5GZ39</accession>
<dbReference type="SUPFAM" id="SSF54928">
    <property type="entry name" value="RNA-binding domain, RBD"/>
    <property type="match status" value="1"/>
</dbReference>
<comment type="caution">
    <text evidence="3">The sequence shown here is derived from an EMBL/GenBank/DDBJ whole genome shotgun (WGS) entry which is preliminary data.</text>
</comment>
<dbReference type="Gene3D" id="3.30.70.330">
    <property type="match status" value="1"/>
</dbReference>
<dbReference type="GO" id="GO:0003723">
    <property type="term" value="F:RNA binding"/>
    <property type="evidence" value="ECO:0007669"/>
    <property type="project" value="UniProtKB-UniRule"/>
</dbReference>
<feature type="domain" description="RRM" evidence="2">
    <location>
        <begin position="200"/>
        <end position="257"/>
    </location>
</feature>
<dbReference type="AlphaFoldDB" id="A0A9D5GZ39"/>
<reference evidence="3 4" key="1">
    <citation type="journal article" date="2022" name="Nat. Genet.">
        <title>Improved pea reference genome and pan-genome highlight genomic features and evolutionary characteristics.</title>
        <authorList>
            <person name="Yang T."/>
            <person name="Liu R."/>
            <person name="Luo Y."/>
            <person name="Hu S."/>
            <person name="Wang D."/>
            <person name="Wang C."/>
            <person name="Pandey M.K."/>
            <person name="Ge S."/>
            <person name="Xu Q."/>
            <person name="Li N."/>
            <person name="Li G."/>
            <person name="Huang Y."/>
            <person name="Saxena R.K."/>
            <person name="Ji Y."/>
            <person name="Li M."/>
            <person name="Yan X."/>
            <person name="He Y."/>
            <person name="Liu Y."/>
            <person name="Wang X."/>
            <person name="Xiang C."/>
            <person name="Varshney R.K."/>
            <person name="Ding H."/>
            <person name="Gao S."/>
            <person name="Zong X."/>
        </authorList>
    </citation>
    <scope>NUCLEOTIDE SEQUENCE [LARGE SCALE GENOMIC DNA]</scope>
    <source>
        <strain evidence="3 4">cv. Zhongwan 6</strain>
    </source>
</reference>
<dbReference type="SUPFAM" id="SSF48371">
    <property type="entry name" value="ARM repeat"/>
    <property type="match status" value="1"/>
</dbReference>
<name>A0A9D5GZ39_PEA</name>
<dbReference type="PROSITE" id="PS50102">
    <property type="entry name" value="RRM"/>
    <property type="match status" value="1"/>
</dbReference>
<sequence>MVLETLQEAVKAGHESPALVERVISPVILNVWASHVLDPFISIDALEVLEAIKSIPGCIHPLVSRILPHIGPILNKPKEQADGLVAGSLDLVTMLLKNSPGDVVKAIYKACFNAVIRIILQSDEHSEIQNAMECLSAFYIWVITSILLLCRYPGKSTNANIPKVPGSTGRKPFHVKDVNVVSSLSTDNDIFDILPQAKKRKFFMKNLDETFDSRALHDTFSTVGHILFCEMATVGSGWSKGFSFAQLENAEPAKNAN</sequence>
<keyword evidence="1" id="KW-0694">RNA-binding</keyword>
<dbReference type="Gene3D" id="1.25.10.10">
    <property type="entry name" value="Leucine-rich Repeat Variant"/>
    <property type="match status" value="1"/>
</dbReference>
<dbReference type="GO" id="GO:0005635">
    <property type="term" value="C:nuclear envelope"/>
    <property type="evidence" value="ECO:0007669"/>
    <property type="project" value="TreeGrafter"/>
</dbReference>
<dbReference type="PANTHER" id="PTHR10997">
    <property type="entry name" value="IMPORTIN-7, 8, 11"/>
    <property type="match status" value="1"/>
</dbReference>
<dbReference type="GO" id="GO:0006606">
    <property type="term" value="P:protein import into nucleus"/>
    <property type="evidence" value="ECO:0007669"/>
    <property type="project" value="TreeGrafter"/>
</dbReference>
<organism evidence="3 4">
    <name type="scientific">Pisum sativum</name>
    <name type="common">Garden pea</name>
    <name type="synonym">Lathyrus oleraceus</name>
    <dbReference type="NCBI Taxonomy" id="3888"/>
    <lineage>
        <taxon>Eukaryota</taxon>
        <taxon>Viridiplantae</taxon>
        <taxon>Streptophyta</taxon>
        <taxon>Embryophyta</taxon>
        <taxon>Tracheophyta</taxon>
        <taxon>Spermatophyta</taxon>
        <taxon>Magnoliopsida</taxon>
        <taxon>eudicotyledons</taxon>
        <taxon>Gunneridae</taxon>
        <taxon>Pentapetalae</taxon>
        <taxon>rosids</taxon>
        <taxon>fabids</taxon>
        <taxon>Fabales</taxon>
        <taxon>Fabaceae</taxon>
        <taxon>Papilionoideae</taxon>
        <taxon>50 kb inversion clade</taxon>
        <taxon>NPAAA clade</taxon>
        <taxon>Hologalegina</taxon>
        <taxon>IRL clade</taxon>
        <taxon>Fabeae</taxon>
        <taxon>Lathyrus</taxon>
    </lineage>
</organism>
<dbReference type="InterPro" id="IPR016024">
    <property type="entry name" value="ARM-type_fold"/>
</dbReference>
<dbReference type="InterPro" id="IPR011989">
    <property type="entry name" value="ARM-like"/>
</dbReference>
<dbReference type="InterPro" id="IPR000504">
    <property type="entry name" value="RRM_dom"/>
</dbReference>
<evidence type="ECO:0000256" key="1">
    <source>
        <dbReference type="PROSITE-ProRule" id="PRU00176"/>
    </source>
</evidence>
<evidence type="ECO:0000313" key="3">
    <source>
        <dbReference type="EMBL" id="KAI5446580.1"/>
    </source>
</evidence>
<keyword evidence="4" id="KW-1185">Reference proteome</keyword>
<protein>
    <recommendedName>
        <fullName evidence="2">RRM domain-containing protein</fullName>
    </recommendedName>
</protein>
<dbReference type="PANTHER" id="PTHR10997:SF9">
    <property type="entry name" value="IMPORTIN-9"/>
    <property type="match status" value="1"/>
</dbReference>
<dbReference type="EMBL" id="JAMSHJ010000001">
    <property type="protein sequence ID" value="KAI5446580.1"/>
    <property type="molecule type" value="Genomic_DNA"/>
</dbReference>
<dbReference type="Proteomes" id="UP001058974">
    <property type="component" value="Chromosome 1"/>
</dbReference>
<proteinExistence type="predicted"/>
<gene>
    <name evidence="3" type="ORF">KIW84_014425</name>
</gene>
<dbReference type="GO" id="GO:0005829">
    <property type="term" value="C:cytosol"/>
    <property type="evidence" value="ECO:0007669"/>
    <property type="project" value="TreeGrafter"/>
</dbReference>
<dbReference type="Pfam" id="PF00076">
    <property type="entry name" value="RRM_1"/>
    <property type="match status" value="1"/>
</dbReference>
<evidence type="ECO:0000313" key="4">
    <source>
        <dbReference type="Proteomes" id="UP001058974"/>
    </source>
</evidence>